<protein>
    <submittedName>
        <fullName evidence="1">Uncharacterized protein</fullName>
    </submittedName>
</protein>
<proteinExistence type="predicted"/>
<evidence type="ECO:0000313" key="1">
    <source>
        <dbReference type="EMBL" id="APG65906.1"/>
    </source>
</evidence>
<evidence type="ECO:0000313" key="2">
    <source>
        <dbReference type="Proteomes" id="UP000181898"/>
    </source>
</evidence>
<organism evidence="1 2">
    <name type="scientific">Tenacibaculum todarodis</name>
    <dbReference type="NCBI Taxonomy" id="1850252"/>
    <lineage>
        <taxon>Bacteria</taxon>
        <taxon>Pseudomonadati</taxon>
        <taxon>Bacteroidota</taxon>
        <taxon>Flavobacteriia</taxon>
        <taxon>Flavobacteriales</taxon>
        <taxon>Flavobacteriaceae</taxon>
        <taxon>Tenacibaculum</taxon>
    </lineage>
</organism>
<dbReference type="AlphaFoldDB" id="A0A1L3JL67"/>
<dbReference type="OrthoDB" id="1453154at2"/>
<reference evidence="1 2" key="1">
    <citation type="submission" date="2016-11" db="EMBL/GenBank/DDBJ databases">
        <title>Tenacibaculum sp. LPB0136, isolated from marine environment.</title>
        <authorList>
            <person name="Kim E."/>
            <person name="Yi H."/>
        </authorList>
    </citation>
    <scope>NUCLEOTIDE SEQUENCE [LARGE SCALE GENOMIC DNA]</scope>
    <source>
        <strain evidence="1 2">LPB0136</strain>
    </source>
</reference>
<dbReference type="KEGG" id="ten:LPB136_11260"/>
<dbReference type="Proteomes" id="UP000181898">
    <property type="component" value="Chromosome"/>
</dbReference>
<dbReference type="EMBL" id="CP018155">
    <property type="protein sequence ID" value="APG65906.1"/>
    <property type="molecule type" value="Genomic_DNA"/>
</dbReference>
<gene>
    <name evidence="1" type="ORF">LPB136_11260</name>
</gene>
<dbReference type="RefSeq" id="WP_072556430.1">
    <property type="nucleotide sequence ID" value="NZ_CP018155.1"/>
</dbReference>
<sequence>METNSKKDIGQLLKKFGYSMPQSEEEIIAFENKFTKDFESPKEWSSIEDIISKEISVTKKVIKLNENKAIIPLSMAAREGKEITNAIREKMIKDKNEAKK</sequence>
<dbReference type="STRING" id="1850252.LPB136_11260"/>
<accession>A0A1L3JL67</accession>
<keyword evidence="2" id="KW-1185">Reference proteome</keyword>
<name>A0A1L3JL67_9FLAO</name>